<keyword evidence="1" id="KW-0812">Transmembrane</keyword>
<sequence>MDSETGTAILVVSTTVLHAWLIYVSFYWISNNCECV</sequence>
<proteinExistence type="predicted"/>
<organism evidence="2">
    <name type="scientific">viral metagenome</name>
    <dbReference type="NCBI Taxonomy" id="1070528"/>
    <lineage>
        <taxon>unclassified sequences</taxon>
        <taxon>metagenomes</taxon>
        <taxon>organismal metagenomes</taxon>
    </lineage>
</organism>
<name>A0A6C0JLH1_9ZZZZ</name>
<evidence type="ECO:0000256" key="1">
    <source>
        <dbReference type="SAM" id="Phobius"/>
    </source>
</evidence>
<keyword evidence="1" id="KW-1133">Transmembrane helix</keyword>
<keyword evidence="1" id="KW-0472">Membrane</keyword>
<dbReference type="AlphaFoldDB" id="A0A6C0JLH1"/>
<protein>
    <submittedName>
        <fullName evidence="2">Uncharacterized protein</fullName>
    </submittedName>
</protein>
<evidence type="ECO:0000313" key="2">
    <source>
        <dbReference type="EMBL" id="QHU04678.1"/>
    </source>
</evidence>
<reference evidence="2" key="1">
    <citation type="journal article" date="2020" name="Nature">
        <title>Giant virus diversity and host interactions through global metagenomics.</title>
        <authorList>
            <person name="Schulz F."/>
            <person name="Roux S."/>
            <person name="Paez-Espino D."/>
            <person name="Jungbluth S."/>
            <person name="Walsh D.A."/>
            <person name="Denef V.J."/>
            <person name="McMahon K.D."/>
            <person name="Konstantinidis K.T."/>
            <person name="Eloe-Fadrosh E.A."/>
            <person name="Kyrpides N.C."/>
            <person name="Woyke T."/>
        </authorList>
    </citation>
    <scope>NUCLEOTIDE SEQUENCE</scope>
    <source>
        <strain evidence="2">GVMAG-M-3300027708-51</strain>
    </source>
</reference>
<dbReference type="EMBL" id="MN740403">
    <property type="protein sequence ID" value="QHU04678.1"/>
    <property type="molecule type" value="Genomic_DNA"/>
</dbReference>
<accession>A0A6C0JLH1</accession>
<feature type="transmembrane region" description="Helical" evidence="1">
    <location>
        <begin position="7"/>
        <end position="29"/>
    </location>
</feature>